<proteinExistence type="predicted"/>
<dbReference type="GeneID" id="94028329"/>
<evidence type="ECO:0000313" key="2">
    <source>
        <dbReference type="Proteomes" id="UP000029525"/>
    </source>
</evidence>
<dbReference type="EMBL" id="JRNQ01000086">
    <property type="protein sequence ID" value="KGF43471.1"/>
    <property type="molecule type" value="Genomic_DNA"/>
</dbReference>
<organism evidence="1 2">
    <name type="scientific">Prevotella bivia DNF00320</name>
    <dbReference type="NCBI Taxonomy" id="1401068"/>
    <lineage>
        <taxon>Bacteria</taxon>
        <taxon>Pseudomonadati</taxon>
        <taxon>Bacteroidota</taxon>
        <taxon>Bacteroidia</taxon>
        <taxon>Bacteroidales</taxon>
        <taxon>Prevotellaceae</taxon>
        <taxon>Prevotella</taxon>
    </lineage>
</organism>
<dbReference type="AlphaFoldDB" id="A0A096AA88"/>
<reference evidence="1 2" key="1">
    <citation type="submission" date="2014-07" db="EMBL/GenBank/DDBJ databases">
        <authorList>
            <person name="McCorrison J."/>
            <person name="Sanka R."/>
            <person name="Torralba M."/>
            <person name="Gillis M."/>
            <person name="Haft D.H."/>
            <person name="Methe B."/>
            <person name="Sutton G."/>
            <person name="Nelson K.E."/>
        </authorList>
    </citation>
    <scope>NUCLEOTIDE SEQUENCE [LARGE SCALE GENOMIC DNA]</scope>
    <source>
        <strain evidence="1 2">DNF00320</strain>
    </source>
</reference>
<dbReference type="Proteomes" id="UP000029525">
    <property type="component" value="Unassembled WGS sequence"/>
</dbReference>
<gene>
    <name evidence="1" type="ORF">HMPREF0647_09995</name>
</gene>
<dbReference type="OrthoDB" id="1081457at2"/>
<sequence length="59" mass="6129">MKNQKLFSVEELSLMESLEVKGGASEMAASQTGCSNNVAGCGCDVIIVTDQSQPGVQHA</sequence>
<comment type="caution">
    <text evidence="1">The sequence shown here is derived from an EMBL/GenBank/DDBJ whole genome shotgun (WGS) entry which is preliminary data.</text>
</comment>
<accession>A0A096AA88</accession>
<dbReference type="RefSeq" id="WP_009012962.1">
    <property type="nucleotide sequence ID" value="NZ_JRNQ01000086.1"/>
</dbReference>
<name>A0A096AA88_9BACT</name>
<protein>
    <submittedName>
        <fullName evidence="1">Uncharacterized protein</fullName>
    </submittedName>
</protein>
<evidence type="ECO:0000313" key="1">
    <source>
        <dbReference type="EMBL" id="KGF43471.1"/>
    </source>
</evidence>